<gene>
    <name evidence="1" type="ORF">DE4585_04742</name>
</gene>
<comment type="caution">
    <text evidence="1">The sequence shown here is derived from an EMBL/GenBank/DDBJ whole genome shotgun (WGS) entry which is preliminary data.</text>
</comment>
<sequence length="84" mass="9623">MKALVPLRITAQHRNMTETDTETLTEYNAIRDRLELLGHVAAEACNDATRLDREAADYLGIELKLAISERIWNRVLADVMKLDR</sequence>
<protein>
    <submittedName>
        <fullName evidence="1">Uncharacterized protein</fullName>
    </submittedName>
</protein>
<dbReference type="AlphaFoldDB" id="A0A4R8S1T9"/>
<name>A0A4R8S1T9_9MYCO</name>
<reference evidence="1 2" key="1">
    <citation type="journal article" date="2019" name="Sci. Rep.">
        <title>Extended insight into the Mycobacterium chelonae-abscessus complex through whole genome sequencing of Mycobacterium salmoniphilum outbreak and Mycobacterium salmoniphilum-like strains.</title>
        <authorList>
            <person name="Behra P.R.K."/>
            <person name="Das S."/>
            <person name="Pettersson B.M.F."/>
            <person name="Shirreff L."/>
            <person name="DuCote T."/>
            <person name="Jacobsson K.G."/>
            <person name="Ennis D.G."/>
            <person name="Kirsebom L.A."/>
        </authorList>
    </citation>
    <scope>NUCLEOTIDE SEQUENCE [LARGE SCALE GENOMIC DNA]</scope>
    <source>
        <strain evidence="1 2">DE 4585</strain>
    </source>
</reference>
<dbReference type="Proteomes" id="UP000295117">
    <property type="component" value="Unassembled WGS sequence"/>
</dbReference>
<accession>A0A4R8S1T9</accession>
<organism evidence="1 2">
    <name type="scientific">Mycobacteroides salmoniphilum</name>
    <dbReference type="NCBI Taxonomy" id="404941"/>
    <lineage>
        <taxon>Bacteria</taxon>
        <taxon>Bacillati</taxon>
        <taxon>Actinomycetota</taxon>
        <taxon>Actinomycetes</taxon>
        <taxon>Mycobacteriales</taxon>
        <taxon>Mycobacteriaceae</taxon>
        <taxon>Mycobacteroides</taxon>
    </lineage>
</organism>
<proteinExistence type="predicted"/>
<evidence type="ECO:0000313" key="2">
    <source>
        <dbReference type="Proteomes" id="UP000295117"/>
    </source>
</evidence>
<dbReference type="EMBL" id="PECH01000010">
    <property type="protein sequence ID" value="TDZ77350.1"/>
    <property type="molecule type" value="Genomic_DNA"/>
</dbReference>
<evidence type="ECO:0000313" key="1">
    <source>
        <dbReference type="EMBL" id="TDZ77350.1"/>
    </source>
</evidence>